<accession>A0A1H1RA53</accession>
<reference evidence="2" key="1">
    <citation type="submission" date="2016-10" db="EMBL/GenBank/DDBJ databases">
        <authorList>
            <person name="Varghese N."/>
            <person name="Submissions S."/>
        </authorList>
    </citation>
    <scope>NUCLEOTIDE SEQUENCE [LARGE SCALE GENOMIC DNA]</scope>
    <source>
        <strain evidence="2">DSM 22082</strain>
    </source>
</reference>
<feature type="region of interest" description="Disordered" evidence="1">
    <location>
        <begin position="47"/>
        <end position="302"/>
    </location>
</feature>
<organism evidence="2 3">
    <name type="scientific">Brevibacterium sandarakinum</name>
    <dbReference type="NCBI Taxonomy" id="629680"/>
    <lineage>
        <taxon>Bacteria</taxon>
        <taxon>Bacillati</taxon>
        <taxon>Actinomycetota</taxon>
        <taxon>Actinomycetes</taxon>
        <taxon>Micrococcales</taxon>
        <taxon>Brevibacteriaceae</taxon>
        <taxon>Brevibacterium</taxon>
    </lineage>
</organism>
<gene>
    <name evidence="2" type="ORF">SAMN04489751_1757</name>
</gene>
<dbReference type="AlphaFoldDB" id="A0A1H1RA53"/>
<dbReference type="Proteomes" id="UP000199700">
    <property type="component" value="Chromosome"/>
</dbReference>
<name>A0A1H1RA53_BRESA</name>
<proteinExistence type="predicted"/>
<dbReference type="EMBL" id="LT629739">
    <property type="protein sequence ID" value="SDS32591.1"/>
    <property type="molecule type" value="Genomic_DNA"/>
</dbReference>
<keyword evidence="3" id="KW-1185">Reference proteome</keyword>
<feature type="compositionally biased region" description="Basic and acidic residues" evidence="1">
    <location>
        <begin position="72"/>
        <end position="83"/>
    </location>
</feature>
<evidence type="ECO:0000313" key="3">
    <source>
        <dbReference type="Proteomes" id="UP000199700"/>
    </source>
</evidence>
<evidence type="ECO:0000313" key="2">
    <source>
        <dbReference type="EMBL" id="SDS32591.1"/>
    </source>
</evidence>
<feature type="compositionally biased region" description="Polar residues" evidence="1">
    <location>
        <begin position="198"/>
        <end position="210"/>
    </location>
</feature>
<protein>
    <submittedName>
        <fullName evidence="2">Uncharacterized protein</fullName>
    </submittedName>
</protein>
<feature type="compositionally biased region" description="Basic residues" evidence="1">
    <location>
        <begin position="255"/>
        <end position="288"/>
    </location>
</feature>
<feature type="compositionally biased region" description="Basic residues" evidence="1">
    <location>
        <begin position="107"/>
        <end position="127"/>
    </location>
</feature>
<sequence>MTCRFPWTHHLRLELLHPRTCSSPQHHQPQEHSHLQVESKVRPRLEMQKVQPRPSHLQGQGPLGAKGRHRQRGADRGAAEHPRRGQSQPPQRSQPAQRPRTLGMRAQCRHRTRRLHQRLLLPHLRHRQQPEQQTRSQSRTELRARPRGLLTQLPNSMAPSHRQARGPLGAKGHHRQRGAGHGAAEPRCSPRRQERTTGQKLIQTAAQQRHLSPHPYRMRRPLFQPLHRQRHRSRRLQHRRRGSRTHRLPPTLRQRQPRRRSAVQPRRATRPQRTGRCRPARPRLRIRPARPTQPRQRKCPARSARRWFPLGAMAHRPALWAGPSAANWNTWPYQDLFSFKVSIDCGTTLNRSPTTP</sequence>
<feature type="compositionally biased region" description="Basic residues" evidence="1">
    <location>
        <begin position="227"/>
        <end position="247"/>
    </location>
</feature>
<evidence type="ECO:0000256" key="1">
    <source>
        <dbReference type="SAM" id="MobiDB-lite"/>
    </source>
</evidence>
<feature type="compositionally biased region" description="Low complexity" evidence="1">
    <location>
        <begin position="85"/>
        <end position="100"/>
    </location>
</feature>